<name>A0A0M6WBP5_9FIRM</name>
<evidence type="ECO:0000256" key="3">
    <source>
        <dbReference type="ARBA" id="ARBA00012154"/>
    </source>
</evidence>
<dbReference type="SUPFAM" id="SSF48600">
    <property type="entry name" value="Chorismate mutase II"/>
    <property type="match status" value="1"/>
</dbReference>
<sequence>MDRIEEIREKIGECDDIIIEQLAVRMSHIQEIISYKKATGIPILQPEQEKKQTDALAQKLGDNEFEEEILDIFKYIMKNSRRIQAKSLFDYNIFLIGFMGAGKSTIAGELKDKLEMDRVEMDQMIVEKQGMSISEIFDEYGEAYFRNLESNTLIELQKRKQTIVSCGGGVVMREENTDHMKKNGRVVLLTAKPETIYERVKDSDERPILNDHMNVEFISSLMDKRKERYEAVADITVATDGKNVTQICEEIISKLIALDNAKEEQEKTNS</sequence>
<keyword evidence="11" id="KW-0479">Metal-binding</keyword>
<dbReference type="GO" id="GO:0004765">
    <property type="term" value="F:shikimate kinase activity"/>
    <property type="evidence" value="ECO:0007669"/>
    <property type="project" value="UniProtKB-UniRule"/>
</dbReference>
<keyword evidence="8 11" id="KW-0067">ATP-binding</keyword>
<keyword evidence="15" id="KW-1185">Reference proteome</keyword>
<accession>A0A0M6WBP5</accession>
<dbReference type="GO" id="GO:0000287">
    <property type="term" value="F:magnesium ion binding"/>
    <property type="evidence" value="ECO:0007669"/>
    <property type="project" value="UniProtKB-UniRule"/>
</dbReference>
<dbReference type="Pfam" id="PF01202">
    <property type="entry name" value="SKI"/>
    <property type="match status" value="1"/>
</dbReference>
<comment type="pathway">
    <text evidence="1 11">Metabolic intermediate biosynthesis; chorismate biosynthesis; chorismate from D-erythrose 4-phosphate and phosphoenolpyruvate: step 5/7.</text>
</comment>
<dbReference type="Gene3D" id="1.20.59.10">
    <property type="entry name" value="Chorismate mutase"/>
    <property type="match status" value="1"/>
</dbReference>
<dbReference type="EMBL" id="QRTF01000025">
    <property type="protein sequence ID" value="RGQ47458.1"/>
    <property type="molecule type" value="Genomic_DNA"/>
</dbReference>
<comment type="catalytic activity">
    <reaction evidence="10 11">
        <text>shikimate + ATP = 3-phosphoshikimate + ADP + H(+)</text>
        <dbReference type="Rhea" id="RHEA:13121"/>
        <dbReference type="ChEBI" id="CHEBI:15378"/>
        <dbReference type="ChEBI" id="CHEBI:30616"/>
        <dbReference type="ChEBI" id="CHEBI:36208"/>
        <dbReference type="ChEBI" id="CHEBI:145989"/>
        <dbReference type="ChEBI" id="CHEBI:456216"/>
        <dbReference type="EC" id="2.7.1.71"/>
    </reaction>
</comment>
<dbReference type="InterPro" id="IPR031322">
    <property type="entry name" value="Shikimate/glucono_kinase"/>
</dbReference>
<evidence type="ECO:0000256" key="5">
    <source>
        <dbReference type="ARBA" id="ARBA00022679"/>
    </source>
</evidence>
<evidence type="ECO:0000256" key="9">
    <source>
        <dbReference type="ARBA" id="ARBA00023141"/>
    </source>
</evidence>
<keyword evidence="7 11" id="KW-0418">Kinase</keyword>
<dbReference type="InterPro" id="IPR002701">
    <property type="entry name" value="CM_II_prokaryot"/>
</dbReference>
<evidence type="ECO:0000256" key="11">
    <source>
        <dbReference type="HAMAP-Rule" id="MF_00109"/>
    </source>
</evidence>
<evidence type="ECO:0000256" key="8">
    <source>
        <dbReference type="ARBA" id="ARBA00022840"/>
    </source>
</evidence>
<feature type="domain" description="Chorismate mutase" evidence="12">
    <location>
        <begin position="1"/>
        <end position="88"/>
    </location>
</feature>
<evidence type="ECO:0000259" key="12">
    <source>
        <dbReference type="PROSITE" id="PS51168"/>
    </source>
</evidence>
<comment type="subcellular location">
    <subcellularLocation>
        <location evidence="11">Cytoplasm</location>
    </subcellularLocation>
</comment>
<dbReference type="GO" id="GO:0008652">
    <property type="term" value="P:amino acid biosynthetic process"/>
    <property type="evidence" value="ECO:0007669"/>
    <property type="project" value="UniProtKB-KW"/>
</dbReference>
<dbReference type="RefSeq" id="WP_021922294.1">
    <property type="nucleotide sequence ID" value="NZ_CVRS01000002.1"/>
</dbReference>
<keyword evidence="11" id="KW-0460">Magnesium</keyword>
<dbReference type="GO" id="GO:0009073">
    <property type="term" value="P:aromatic amino acid family biosynthetic process"/>
    <property type="evidence" value="ECO:0007669"/>
    <property type="project" value="UniProtKB-KW"/>
</dbReference>
<dbReference type="GO" id="GO:0005829">
    <property type="term" value="C:cytosol"/>
    <property type="evidence" value="ECO:0007669"/>
    <property type="project" value="TreeGrafter"/>
</dbReference>
<dbReference type="PANTHER" id="PTHR21087:SF16">
    <property type="entry name" value="SHIKIMATE KINASE 1, CHLOROPLASTIC"/>
    <property type="match status" value="1"/>
</dbReference>
<dbReference type="OrthoDB" id="9800332at2"/>
<evidence type="ECO:0000256" key="7">
    <source>
        <dbReference type="ARBA" id="ARBA00022777"/>
    </source>
</evidence>
<evidence type="ECO:0000256" key="4">
    <source>
        <dbReference type="ARBA" id="ARBA00022605"/>
    </source>
</evidence>
<dbReference type="SMART" id="SM00830">
    <property type="entry name" value="CM_2"/>
    <property type="match status" value="1"/>
</dbReference>
<keyword evidence="9 11" id="KW-0057">Aromatic amino acid biosynthesis</keyword>
<evidence type="ECO:0000313" key="14">
    <source>
        <dbReference type="EMBL" id="RGQ47458.1"/>
    </source>
</evidence>
<gene>
    <name evidence="11" type="primary">aroK</name>
    <name evidence="14" type="ORF">DWY96_11090</name>
    <name evidence="13" type="ORF">RIL183_11941</name>
</gene>
<dbReference type="AlphaFoldDB" id="A0A0M6WBP5"/>
<dbReference type="GO" id="GO:0004106">
    <property type="term" value="F:chorismate mutase activity"/>
    <property type="evidence" value="ECO:0007669"/>
    <property type="project" value="InterPro"/>
</dbReference>
<evidence type="ECO:0000256" key="10">
    <source>
        <dbReference type="ARBA" id="ARBA00048567"/>
    </source>
</evidence>
<feature type="binding site" evidence="11">
    <location>
        <position position="122"/>
    </location>
    <ligand>
        <name>substrate</name>
    </ligand>
</feature>
<evidence type="ECO:0000313" key="15">
    <source>
        <dbReference type="Proteomes" id="UP000049828"/>
    </source>
</evidence>
<reference evidence="14 16" key="3">
    <citation type="submission" date="2018-08" db="EMBL/GenBank/DDBJ databases">
        <title>A genome reference for cultivated species of the human gut microbiota.</title>
        <authorList>
            <person name="Zou Y."/>
            <person name="Xue W."/>
            <person name="Luo G."/>
        </authorList>
    </citation>
    <scope>NUCLEOTIDE SEQUENCE [LARGE SCALE GENOMIC DNA]</scope>
    <source>
        <strain evidence="14 16">AF28-15</strain>
    </source>
</reference>
<feature type="binding site" evidence="11">
    <location>
        <position position="206"/>
    </location>
    <ligand>
        <name>ATP</name>
        <dbReference type="ChEBI" id="CHEBI:30616"/>
    </ligand>
</feature>
<evidence type="ECO:0000256" key="2">
    <source>
        <dbReference type="ARBA" id="ARBA00006997"/>
    </source>
</evidence>
<dbReference type="InterPro" id="IPR027417">
    <property type="entry name" value="P-loop_NTPase"/>
</dbReference>
<dbReference type="InterPro" id="IPR036979">
    <property type="entry name" value="CM_dom_sf"/>
</dbReference>
<proteinExistence type="inferred from homology"/>
<dbReference type="Pfam" id="PF01817">
    <property type="entry name" value="CM_2"/>
    <property type="match status" value="1"/>
</dbReference>
<organism evidence="13 15">
    <name type="scientific">Roseburia inulinivorans</name>
    <dbReference type="NCBI Taxonomy" id="360807"/>
    <lineage>
        <taxon>Bacteria</taxon>
        <taxon>Bacillati</taxon>
        <taxon>Bacillota</taxon>
        <taxon>Clostridia</taxon>
        <taxon>Lachnospirales</taxon>
        <taxon>Lachnospiraceae</taxon>
        <taxon>Roseburia</taxon>
    </lineage>
</organism>
<feature type="binding site" evidence="11">
    <location>
        <begin position="100"/>
        <end position="105"/>
    </location>
    <ligand>
        <name>ATP</name>
        <dbReference type="ChEBI" id="CHEBI:30616"/>
    </ligand>
</feature>
<comment type="caution">
    <text evidence="11">Lacks conserved residue(s) required for the propagation of feature annotation.</text>
</comment>
<dbReference type="PROSITE" id="PS51168">
    <property type="entry name" value="CHORISMATE_MUT_2"/>
    <property type="match status" value="1"/>
</dbReference>
<keyword evidence="6 11" id="KW-0547">Nucleotide-binding</keyword>
<dbReference type="SUPFAM" id="SSF52540">
    <property type="entry name" value="P-loop containing nucleoside triphosphate hydrolases"/>
    <property type="match status" value="1"/>
</dbReference>
<evidence type="ECO:0000256" key="1">
    <source>
        <dbReference type="ARBA" id="ARBA00004842"/>
    </source>
</evidence>
<dbReference type="HAMAP" id="MF_00109">
    <property type="entry name" value="Shikimate_kinase"/>
    <property type="match status" value="1"/>
</dbReference>
<dbReference type="PROSITE" id="PS01128">
    <property type="entry name" value="SHIKIMATE_KINASE"/>
    <property type="match status" value="1"/>
</dbReference>
<evidence type="ECO:0000256" key="6">
    <source>
        <dbReference type="ARBA" id="ARBA00022741"/>
    </source>
</evidence>
<dbReference type="InterPro" id="IPR000623">
    <property type="entry name" value="Shikimate_kinase/TSH1"/>
</dbReference>
<comment type="cofactor">
    <cofactor evidence="11">
        <name>Mg(2+)</name>
        <dbReference type="ChEBI" id="CHEBI:18420"/>
    </cofactor>
    <text evidence="11">Binds 1 Mg(2+) ion per subunit.</text>
</comment>
<feature type="binding site" evidence="11">
    <location>
        <position position="146"/>
    </location>
    <ligand>
        <name>substrate</name>
    </ligand>
</feature>
<dbReference type="EC" id="2.7.1.71" evidence="3 11"/>
<comment type="subunit">
    <text evidence="11">Monomer.</text>
</comment>
<reference evidence="13" key="2">
    <citation type="submission" date="2015-05" db="EMBL/GenBank/DDBJ databases">
        <authorList>
            <person name="Wang D.B."/>
            <person name="Wang M."/>
        </authorList>
    </citation>
    <scope>NUCLEOTIDE SEQUENCE [LARGE SCALE GENOMIC DNA]</scope>
    <source>
        <strain evidence="13">L1-83</strain>
    </source>
</reference>
<feature type="binding site" evidence="11">
    <location>
        <position position="168"/>
    </location>
    <ligand>
        <name>substrate</name>
    </ligand>
</feature>
<dbReference type="UniPathway" id="UPA00053">
    <property type="reaction ID" value="UER00088"/>
</dbReference>
<evidence type="ECO:0000313" key="16">
    <source>
        <dbReference type="Proteomes" id="UP000283738"/>
    </source>
</evidence>
<feature type="binding site" evidence="11">
    <location>
        <position position="225"/>
    </location>
    <ligand>
        <name>substrate</name>
    </ligand>
</feature>
<dbReference type="InterPro" id="IPR023000">
    <property type="entry name" value="Shikimate_kinase_CS"/>
</dbReference>
<dbReference type="STRING" id="360807.ERS852392_02677"/>
<dbReference type="Proteomes" id="UP000049828">
    <property type="component" value="Unassembled WGS sequence"/>
</dbReference>
<reference evidence="15" key="1">
    <citation type="submission" date="2015-05" db="EMBL/GenBank/DDBJ databases">
        <authorList>
            <consortium name="Pathogen Informatics"/>
        </authorList>
    </citation>
    <scope>NUCLEOTIDE SEQUENCE [LARGE SCALE GENOMIC DNA]</scope>
    <source>
        <strain evidence="15">L1-83</strain>
    </source>
</reference>
<dbReference type="EMBL" id="CVRS01000002">
    <property type="protein sequence ID" value="CRL31893.1"/>
    <property type="molecule type" value="Genomic_DNA"/>
</dbReference>
<dbReference type="Gene3D" id="3.40.50.300">
    <property type="entry name" value="P-loop containing nucleotide triphosphate hydrolases"/>
    <property type="match status" value="1"/>
</dbReference>
<keyword evidence="4 11" id="KW-0028">Amino-acid biosynthesis</keyword>
<dbReference type="InterPro" id="IPR036263">
    <property type="entry name" value="Chorismate_II_sf"/>
</dbReference>
<dbReference type="CDD" id="cd00464">
    <property type="entry name" value="SK"/>
    <property type="match status" value="1"/>
</dbReference>
<keyword evidence="11" id="KW-0963">Cytoplasm</keyword>
<feature type="binding site" evidence="11">
    <location>
        <position position="104"/>
    </location>
    <ligand>
        <name>Mg(2+)</name>
        <dbReference type="ChEBI" id="CHEBI:18420"/>
    </ligand>
</feature>
<dbReference type="PRINTS" id="PR01100">
    <property type="entry name" value="SHIKIMTKNASE"/>
</dbReference>
<dbReference type="GO" id="GO:0009423">
    <property type="term" value="P:chorismate biosynthetic process"/>
    <property type="evidence" value="ECO:0007669"/>
    <property type="project" value="UniProtKB-UniRule"/>
</dbReference>
<dbReference type="PANTHER" id="PTHR21087">
    <property type="entry name" value="SHIKIMATE KINASE"/>
    <property type="match status" value="1"/>
</dbReference>
<dbReference type="GO" id="GO:0005524">
    <property type="term" value="F:ATP binding"/>
    <property type="evidence" value="ECO:0007669"/>
    <property type="project" value="UniProtKB-UniRule"/>
</dbReference>
<comment type="similarity">
    <text evidence="2 11">Belongs to the shikimate kinase family.</text>
</comment>
<dbReference type="Proteomes" id="UP000283738">
    <property type="component" value="Unassembled WGS sequence"/>
</dbReference>
<keyword evidence="5 11" id="KW-0808">Transferase</keyword>
<protein>
    <recommendedName>
        <fullName evidence="3 11">Shikimate kinase</fullName>
        <shortName evidence="11">SK</shortName>
        <ecNumber evidence="3 11">2.7.1.71</ecNumber>
    </recommendedName>
</protein>
<evidence type="ECO:0000313" key="13">
    <source>
        <dbReference type="EMBL" id="CRL31893.1"/>
    </source>
</evidence>
<comment type="function">
    <text evidence="11">Catalyzes the specific phosphorylation of the 3-hydroxyl group of shikimic acid using ATP as a cosubstrate.</text>
</comment>